<dbReference type="GO" id="GO:1990904">
    <property type="term" value="C:ribonucleoprotein complex"/>
    <property type="evidence" value="ECO:0007669"/>
    <property type="project" value="UniProtKB-KW"/>
</dbReference>
<dbReference type="InterPro" id="IPR036823">
    <property type="entry name" value="Ribosomal_uS7_dom_sf"/>
</dbReference>
<dbReference type="EMBL" id="KN831964">
    <property type="protein sequence ID" value="KIO06070.1"/>
    <property type="molecule type" value="Genomic_DNA"/>
</dbReference>
<dbReference type="InterPro" id="IPR047988">
    <property type="entry name" value="Ribosomal_uS7m_fungi"/>
</dbReference>
<reference evidence="6 7" key="1">
    <citation type="submission" date="2014-04" db="EMBL/GenBank/DDBJ databases">
        <authorList>
            <consortium name="DOE Joint Genome Institute"/>
            <person name="Kuo A."/>
            <person name="Kohler A."/>
            <person name="Costa M.D."/>
            <person name="Nagy L.G."/>
            <person name="Floudas D."/>
            <person name="Copeland A."/>
            <person name="Barry K.W."/>
            <person name="Cichocki N."/>
            <person name="Veneault-Fourrey C."/>
            <person name="LaButti K."/>
            <person name="Lindquist E.A."/>
            <person name="Lipzen A."/>
            <person name="Lundell T."/>
            <person name="Morin E."/>
            <person name="Murat C."/>
            <person name="Sun H."/>
            <person name="Tunlid A."/>
            <person name="Henrissat B."/>
            <person name="Grigoriev I.V."/>
            <person name="Hibbett D.S."/>
            <person name="Martin F."/>
            <person name="Nordberg H.P."/>
            <person name="Cantor M.N."/>
            <person name="Hua S.X."/>
        </authorList>
    </citation>
    <scope>NUCLEOTIDE SEQUENCE [LARGE SCALE GENOMIC DNA]</scope>
    <source>
        <strain evidence="6 7">Marx 270</strain>
    </source>
</reference>
<dbReference type="Pfam" id="PF00177">
    <property type="entry name" value="Ribosomal_S7"/>
    <property type="match status" value="1"/>
</dbReference>
<dbReference type="CDD" id="cd14868">
    <property type="entry name" value="uS7_Mitochondria_Fungi"/>
    <property type="match status" value="1"/>
</dbReference>
<evidence type="ECO:0000256" key="3">
    <source>
        <dbReference type="ARBA" id="ARBA00023274"/>
    </source>
</evidence>
<proteinExistence type="inferred from homology"/>
<name>A0A0C3NZ05_PISTI</name>
<evidence type="ECO:0000256" key="1">
    <source>
        <dbReference type="ARBA" id="ARBA00007151"/>
    </source>
</evidence>
<evidence type="ECO:0000256" key="2">
    <source>
        <dbReference type="ARBA" id="ARBA00022980"/>
    </source>
</evidence>
<sequence length="247" mass="26255">MNVRNLAVSALQAAKFTARRTRASPFSPGIVAGTIVARHASSSADRETLAKSAELLDALVGSTTGLNLSDIPYGEPVPQASQTSGQSTSPTLPSSTVDDPLAQMFIPPANDPLLDYLTSALLKNGRRAKAARLVSRTLLHIHTSTRAPPLPIVREAILTASPAVKLGSHKYGTKSLQVPYALTEKQRIHAGVKAVLAASESRPGKSVDIRLARELIGVLQGESKAIVEKERLHKLAMVNRGNVGLRR</sequence>
<dbReference type="Gene3D" id="1.10.455.10">
    <property type="entry name" value="Ribosomal protein S7 domain"/>
    <property type="match status" value="1"/>
</dbReference>
<dbReference type="OrthoDB" id="9972728at2759"/>
<dbReference type="InParanoid" id="A0A0C3NZ05"/>
<dbReference type="PANTHER" id="PTHR11205">
    <property type="entry name" value="RIBOSOMAL PROTEIN S7"/>
    <property type="match status" value="1"/>
</dbReference>
<keyword evidence="7" id="KW-1185">Reference proteome</keyword>
<dbReference type="STRING" id="870435.A0A0C3NZ05"/>
<evidence type="ECO:0000259" key="5">
    <source>
        <dbReference type="Pfam" id="PF00177"/>
    </source>
</evidence>
<evidence type="ECO:0000256" key="4">
    <source>
        <dbReference type="SAM" id="MobiDB-lite"/>
    </source>
</evidence>
<dbReference type="Proteomes" id="UP000054217">
    <property type="component" value="Unassembled WGS sequence"/>
</dbReference>
<feature type="compositionally biased region" description="Polar residues" evidence="4">
    <location>
        <begin position="79"/>
        <end position="96"/>
    </location>
</feature>
<accession>A0A0C3NZ05</accession>
<dbReference type="InterPro" id="IPR023798">
    <property type="entry name" value="Ribosomal_uS7_dom"/>
</dbReference>
<keyword evidence="3" id="KW-0687">Ribonucleoprotein</keyword>
<keyword evidence="2" id="KW-0689">Ribosomal protein</keyword>
<organism evidence="6 7">
    <name type="scientific">Pisolithus tinctorius Marx 270</name>
    <dbReference type="NCBI Taxonomy" id="870435"/>
    <lineage>
        <taxon>Eukaryota</taxon>
        <taxon>Fungi</taxon>
        <taxon>Dikarya</taxon>
        <taxon>Basidiomycota</taxon>
        <taxon>Agaricomycotina</taxon>
        <taxon>Agaricomycetes</taxon>
        <taxon>Agaricomycetidae</taxon>
        <taxon>Boletales</taxon>
        <taxon>Sclerodermatineae</taxon>
        <taxon>Pisolithaceae</taxon>
        <taxon>Pisolithus</taxon>
    </lineage>
</organism>
<comment type="similarity">
    <text evidence="1">Belongs to the universal ribosomal protein uS7 family.</text>
</comment>
<feature type="region of interest" description="Disordered" evidence="4">
    <location>
        <begin position="70"/>
        <end position="96"/>
    </location>
</feature>
<feature type="domain" description="Small ribosomal subunit protein uS7" evidence="5">
    <location>
        <begin position="110"/>
        <end position="240"/>
    </location>
</feature>
<reference evidence="7" key="2">
    <citation type="submission" date="2015-01" db="EMBL/GenBank/DDBJ databases">
        <title>Evolutionary Origins and Diversification of the Mycorrhizal Mutualists.</title>
        <authorList>
            <consortium name="DOE Joint Genome Institute"/>
            <consortium name="Mycorrhizal Genomics Consortium"/>
            <person name="Kohler A."/>
            <person name="Kuo A."/>
            <person name="Nagy L.G."/>
            <person name="Floudas D."/>
            <person name="Copeland A."/>
            <person name="Barry K.W."/>
            <person name="Cichocki N."/>
            <person name="Veneault-Fourrey C."/>
            <person name="LaButti K."/>
            <person name="Lindquist E.A."/>
            <person name="Lipzen A."/>
            <person name="Lundell T."/>
            <person name="Morin E."/>
            <person name="Murat C."/>
            <person name="Riley R."/>
            <person name="Ohm R."/>
            <person name="Sun H."/>
            <person name="Tunlid A."/>
            <person name="Henrissat B."/>
            <person name="Grigoriev I.V."/>
            <person name="Hibbett D.S."/>
            <person name="Martin F."/>
        </authorList>
    </citation>
    <scope>NUCLEOTIDE SEQUENCE [LARGE SCALE GENOMIC DNA]</scope>
    <source>
        <strain evidence="7">Marx 270</strain>
    </source>
</reference>
<dbReference type="InterPro" id="IPR000235">
    <property type="entry name" value="Ribosomal_uS7"/>
</dbReference>
<dbReference type="GO" id="GO:0006412">
    <property type="term" value="P:translation"/>
    <property type="evidence" value="ECO:0007669"/>
    <property type="project" value="InterPro"/>
</dbReference>
<dbReference type="SUPFAM" id="SSF47973">
    <property type="entry name" value="Ribosomal protein S7"/>
    <property type="match status" value="1"/>
</dbReference>
<protein>
    <recommendedName>
        <fullName evidence="5">Small ribosomal subunit protein uS7 domain-containing protein</fullName>
    </recommendedName>
</protein>
<dbReference type="AlphaFoldDB" id="A0A0C3NZ05"/>
<dbReference type="GO" id="GO:0005840">
    <property type="term" value="C:ribosome"/>
    <property type="evidence" value="ECO:0007669"/>
    <property type="project" value="UniProtKB-KW"/>
</dbReference>
<dbReference type="FunCoup" id="A0A0C3NZ05">
    <property type="interactions" value="167"/>
</dbReference>
<evidence type="ECO:0000313" key="6">
    <source>
        <dbReference type="EMBL" id="KIO06070.1"/>
    </source>
</evidence>
<gene>
    <name evidence="6" type="ORF">M404DRAFT_999286</name>
</gene>
<dbReference type="HOGENOM" id="CLU_072226_2_1_1"/>
<evidence type="ECO:0000313" key="7">
    <source>
        <dbReference type="Proteomes" id="UP000054217"/>
    </source>
</evidence>